<protein>
    <submittedName>
        <fullName evidence="1">Uncharacterized protein</fullName>
    </submittedName>
</protein>
<sequence length="403" mass="44613">MREYEIPMKSNCRLGLELRRSESGLHVYPQNYKLKLNFGKRRRVSAAPPTSPPQTWHYEPAAGSSCVSNARLGVRPYFPKSPPGAHMARLGVKQLFHDAKLNGRASNPGPPEYEASELPLRHLVQYFGINTMRGFLLQGEDFSCKDGVTGRFPCKLPDQWYCPARFPRLKIQKHIPAKTRALVGGKRSSHCVTAAPSTVSGGWFIAVRAAVVWLRLHESAIKALAEKGEGGCASPAQWRQQSWAWPRPELSGERVGRHNENPHAPSKFAIWALAKKLETSGTFLDTNEGGRRKTLQGTIEDVRLQPMASPKMSLRLLALMCQYLAISLRARGGSVVRLLASHLGEPGSIPGGAASSRKWESCWKTPLVGRFSRGSPVSPAFAFQCCSILTLLHLHLFTHCHDL</sequence>
<accession>A0ABQ9I932</accession>
<evidence type="ECO:0000313" key="2">
    <source>
        <dbReference type="Proteomes" id="UP001159363"/>
    </source>
</evidence>
<evidence type="ECO:0000313" key="1">
    <source>
        <dbReference type="EMBL" id="KAJ8892972.1"/>
    </source>
</evidence>
<dbReference type="Proteomes" id="UP001159363">
    <property type="component" value="Chromosome 2"/>
</dbReference>
<proteinExistence type="predicted"/>
<gene>
    <name evidence="1" type="ORF">PR048_005553</name>
</gene>
<dbReference type="EMBL" id="JARBHB010000002">
    <property type="protein sequence ID" value="KAJ8892972.1"/>
    <property type="molecule type" value="Genomic_DNA"/>
</dbReference>
<reference evidence="1 2" key="1">
    <citation type="submission" date="2023-02" db="EMBL/GenBank/DDBJ databases">
        <title>LHISI_Scaffold_Assembly.</title>
        <authorList>
            <person name="Stuart O.P."/>
            <person name="Cleave R."/>
            <person name="Magrath M.J.L."/>
            <person name="Mikheyev A.S."/>
        </authorList>
    </citation>
    <scope>NUCLEOTIDE SEQUENCE [LARGE SCALE GENOMIC DNA]</scope>
    <source>
        <strain evidence="1">Daus_M_001</strain>
        <tissue evidence="1">Leg muscle</tissue>
    </source>
</reference>
<comment type="caution">
    <text evidence="1">The sequence shown here is derived from an EMBL/GenBank/DDBJ whole genome shotgun (WGS) entry which is preliminary data.</text>
</comment>
<name>A0ABQ9I932_9NEOP</name>
<keyword evidence="2" id="KW-1185">Reference proteome</keyword>
<organism evidence="1 2">
    <name type="scientific">Dryococelus australis</name>
    <dbReference type="NCBI Taxonomy" id="614101"/>
    <lineage>
        <taxon>Eukaryota</taxon>
        <taxon>Metazoa</taxon>
        <taxon>Ecdysozoa</taxon>
        <taxon>Arthropoda</taxon>
        <taxon>Hexapoda</taxon>
        <taxon>Insecta</taxon>
        <taxon>Pterygota</taxon>
        <taxon>Neoptera</taxon>
        <taxon>Polyneoptera</taxon>
        <taxon>Phasmatodea</taxon>
        <taxon>Verophasmatodea</taxon>
        <taxon>Anareolatae</taxon>
        <taxon>Phasmatidae</taxon>
        <taxon>Eurycanthinae</taxon>
        <taxon>Dryococelus</taxon>
    </lineage>
</organism>